<feature type="region of interest" description="Disordered" evidence="2">
    <location>
        <begin position="55"/>
        <end position="92"/>
    </location>
</feature>
<comment type="caution">
    <text evidence="3">The sequence shown here is derived from an EMBL/GenBank/DDBJ whole genome shotgun (WGS) entry which is preliminary data.</text>
</comment>
<evidence type="ECO:0000313" key="4">
    <source>
        <dbReference type="Proteomes" id="UP001499989"/>
    </source>
</evidence>
<accession>A0ABN3TBX2</accession>
<evidence type="ECO:0000256" key="2">
    <source>
        <dbReference type="SAM" id="MobiDB-lite"/>
    </source>
</evidence>
<organism evidence="3 4">
    <name type="scientific">Streptomyces violaceolatus</name>
    <dbReference type="NCBI Taxonomy" id="67378"/>
    <lineage>
        <taxon>Bacteria</taxon>
        <taxon>Bacillati</taxon>
        <taxon>Actinomycetota</taxon>
        <taxon>Actinomycetes</taxon>
        <taxon>Kitasatosporales</taxon>
        <taxon>Streptomycetaceae</taxon>
        <taxon>Streptomyces</taxon>
        <taxon>Streptomyces violaceoruber group</taxon>
    </lineage>
</organism>
<gene>
    <name evidence="3" type="ORF">GCM10010310_63610</name>
</gene>
<dbReference type="Proteomes" id="UP001499989">
    <property type="component" value="Unassembled WGS sequence"/>
</dbReference>
<dbReference type="EMBL" id="BAAASK010000027">
    <property type="protein sequence ID" value="GAA2698272.1"/>
    <property type="molecule type" value="Genomic_DNA"/>
</dbReference>
<sequence length="183" mass="19900">MPSVVGLLEQRELVARRRVDELREEADRIQAELTVAERDWKEWAIARSRVGEVLAPAGETEHEREQAGRTAPTADGPAEEASSTPEAAKTKSHVPVWREGLAWLALSADYQRILTALANRVRLGQGPMTCQEMAALFGMDVVPARVEALRSKAKRLVARGWLAEPVPGRFTLARGVSGPGGGS</sequence>
<reference evidence="3 4" key="1">
    <citation type="journal article" date="2019" name="Int. J. Syst. Evol. Microbiol.">
        <title>The Global Catalogue of Microorganisms (GCM) 10K type strain sequencing project: providing services to taxonomists for standard genome sequencing and annotation.</title>
        <authorList>
            <consortium name="The Broad Institute Genomics Platform"/>
            <consortium name="The Broad Institute Genome Sequencing Center for Infectious Disease"/>
            <person name="Wu L."/>
            <person name="Ma J."/>
        </authorList>
    </citation>
    <scope>NUCLEOTIDE SEQUENCE [LARGE SCALE GENOMIC DNA]</scope>
    <source>
        <strain evidence="3 4">JCM 4531</strain>
    </source>
</reference>
<keyword evidence="4" id="KW-1185">Reference proteome</keyword>
<name>A0ABN3TBX2_9ACTN</name>
<dbReference type="GeneID" id="91389241"/>
<feature type="coiled-coil region" evidence="1">
    <location>
        <begin position="12"/>
        <end position="39"/>
    </location>
</feature>
<keyword evidence="1" id="KW-0175">Coiled coil</keyword>
<protein>
    <submittedName>
        <fullName evidence="3">Uncharacterized protein</fullName>
    </submittedName>
</protein>
<evidence type="ECO:0000256" key="1">
    <source>
        <dbReference type="SAM" id="Coils"/>
    </source>
</evidence>
<evidence type="ECO:0000313" key="3">
    <source>
        <dbReference type="EMBL" id="GAA2698272.1"/>
    </source>
</evidence>
<proteinExistence type="predicted"/>
<dbReference type="RefSeq" id="WP_003978795.1">
    <property type="nucleotide sequence ID" value="NZ_BAAASK010000027.1"/>
</dbReference>